<dbReference type="Gene3D" id="3.30.70.270">
    <property type="match status" value="1"/>
</dbReference>
<proteinExistence type="predicted"/>
<dbReference type="KEGG" id="tgr:Tgr7_1405"/>
<comment type="catalytic activity">
    <reaction evidence="3">
        <text>2 GTP = 3',3'-c-di-GMP + 2 diphosphate</text>
        <dbReference type="Rhea" id="RHEA:24898"/>
        <dbReference type="ChEBI" id="CHEBI:33019"/>
        <dbReference type="ChEBI" id="CHEBI:37565"/>
        <dbReference type="ChEBI" id="CHEBI:58805"/>
        <dbReference type="EC" id="2.7.7.65"/>
    </reaction>
</comment>
<dbReference type="GO" id="GO:0005886">
    <property type="term" value="C:plasma membrane"/>
    <property type="evidence" value="ECO:0007669"/>
    <property type="project" value="TreeGrafter"/>
</dbReference>
<feature type="transmembrane region" description="Helical" evidence="4">
    <location>
        <begin position="52"/>
        <end position="71"/>
    </location>
</feature>
<keyword evidence="4" id="KW-1133">Transmembrane helix</keyword>
<dbReference type="GO" id="GO:1902201">
    <property type="term" value="P:negative regulation of bacterial-type flagellum-dependent cell motility"/>
    <property type="evidence" value="ECO:0007669"/>
    <property type="project" value="TreeGrafter"/>
</dbReference>
<dbReference type="NCBIfam" id="TIGR00254">
    <property type="entry name" value="GGDEF"/>
    <property type="match status" value="1"/>
</dbReference>
<dbReference type="Proteomes" id="UP000002383">
    <property type="component" value="Chromosome"/>
</dbReference>
<feature type="transmembrane region" description="Helical" evidence="4">
    <location>
        <begin position="150"/>
        <end position="170"/>
    </location>
</feature>
<evidence type="ECO:0000313" key="7">
    <source>
        <dbReference type="Proteomes" id="UP000002383"/>
    </source>
</evidence>
<keyword evidence="4" id="KW-0472">Membrane</keyword>
<dbReference type="STRING" id="396588.Tgr7_1405"/>
<comment type="cofactor">
    <cofactor evidence="1">
        <name>Mg(2+)</name>
        <dbReference type="ChEBI" id="CHEBI:18420"/>
    </cofactor>
</comment>
<evidence type="ECO:0000256" key="3">
    <source>
        <dbReference type="ARBA" id="ARBA00034247"/>
    </source>
</evidence>
<feature type="domain" description="GGDEF" evidence="5">
    <location>
        <begin position="333"/>
        <end position="464"/>
    </location>
</feature>
<dbReference type="RefSeq" id="WP_012637973.1">
    <property type="nucleotide sequence ID" value="NC_011901.1"/>
</dbReference>
<dbReference type="InterPro" id="IPR000160">
    <property type="entry name" value="GGDEF_dom"/>
</dbReference>
<feature type="transmembrane region" description="Helical" evidence="4">
    <location>
        <begin position="236"/>
        <end position="256"/>
    </location>
</feature>
<dbReference type="CDD" id="cd01949">
    <property type="entry name" value="GGDEF"/>
    <property type="match status" value="1"/>
</dbReference>
<dbReference type="Pfam" id="PF00990">
    <property type="entry name" value="GGDEF"/>
    <property type="match status" value="1"/>
</dbReference>
<feature type="transmembrane region" description="Helical" evidence="4">
    <location>
        <begin position="83"/>
        <end position="100"/>
    </location>
</feature>
<dbReference type="eggNOG" id="COG3706">
    <property type="taxonomic scope" value="Bacteria"/>
</dbReference>
<evidence type="ECO:0000256" key="1">
    <source>
        <dbReference type="ARBA" id="ARBA00001946"/>
    </source>
</evidence>
<dbReference type="PROSITE" id="PS50887">
    <property type="entry name" value="GGDEF"/>
    <property type="match status" value="1"/>
</dbReference>
<dbReference type="InterPro" id="IPR050469">
    <property type="entry name" value="Diguanylate_Cyclase"/>
</dbReference>
<dbReference type="AlphaFoldDB" id="B8GRD6"/>
<dbReference type="HOGENOM" id="CLU_000445_11_1_6"/>
<dbReference type="OrthoDB" id="9792854at2"/>
<dbReference type="SUPFAM" id="SSF55073">
    <property type="entry name" value="Nucleotide cyclase"/>
    <property type="match status" value="1"/>
</dbReference>
<organism evidence="6 7">
    <name type="scientific">Thioalkalivibrio sulfidiphilus (strain HL-EbGR7)</name>
    <dbReference type="NCBI Taxonomy" id="396588"/>
    <lineage>
        <taxon>Bacteria</taxon>
        <taxon>Pseudomonadati</taxon>
        <taxon>Pseudomonadota</taxon>
        <taxon>Gammaproteobacteria</taxon>
        <taxon>Chromatiales</taxon>
        <taxon>Ectothiorhodospiraceae</taxon>
        <taxon>Thioalkalivibrio</taxon>
    </lineage>
</organism>
<dbReference type="PANTHER" id="PTHR45138">
    <property type="entry name" value="REGULATORY COMPONENTS OF SENSORY TRANSDUCTION SYSTEM"/>
    <property type="match status" value="1"/>
</dbReference>
<keyword evidence="7" id="KW-1185">Reference proteome</keyword>
<accession>B8GRD6</accession>
<protein>
    <recommendedName>
        <fullName evidence="2">diguanylate cyclase</fullName>
        <ecNumber evidence="2">2.7.7.65</ecNumber>
    </recommendedName>
</protein>
<evidence type="ECO:0000259" key="5">
    <source>
        <dbReference type="PROSITE" id="PS50887"/>
    </source>
</evidence>
<dbReference type="EC" id="2.7.7.65" evidence="2"/>
<dbReference type="GO" id="GO:0043709">
    <property type="term" value="P:cell adhesion involved in single-species biofilm formation"/>
    <property type="evidence" value="ECO:0007669"/>
    <property type="project" value="TreeGrafter"/>
</dbReference>
<evidence type="ECO:0000313" key="6">
    <source>
        <dbReference type="EMBL" id="ACL72490.1"/>
    </source>
</evidence>
<dbReference type="PANTHER" id="PTHR45138:SF9">
    <property type="entry name" value="DIGUANYLATE CYCLASE DGCM-RELATED"/>
    <property type="match status" value="1"/>
</dbReference>
<feature type="transmembrane region" description="Helical" evidence="4">
    <location>
        <begin position="22"/>
        <end position="40"/>
    </location>
</feature>
<dbReference type="EMBL" id="CP001339">
    <property type="protein sequence ID" value="ACL72490.1"/>
    <property type="molecule type" value="Genomic_DNA"/>
</dbReference>
<dbReference type="FunFam" id="3.30.70.270:FF:000001">
    <property type="entry name" value="Diguanylate cyclase domain protein"/>
    <property type="match status" value="1"/>
</dbReference>
<evidence type="ECO:0000256" key="2">
    <source>
        <dbReference type="ARBA" id="ARBA00012528"/>
    </source>
</evidence>
<name>B8GRD6_THISH</name>
<feature type="transmembrane region" description="Helical" evidence="4">
    <location>
        <begin position="210"/>
        <end position="230"/>
    </location>
</feature>
<dbReference type="InterPro" id="IPR043128">
    <property type="entry name" value="Rev_trsase/Diguanyl_cyclase"/>
</dbReference>
<dbReference type="SMART" id="SM00267">
    <property type="entry name" value="GGDEF"/>
    <property type="match status" value="1"/>
</dbReference>
<dbReference type="InterPro" id="IPR029787">
    <property type="entry name" value="Nucleotide_cyclase"/>
</dbReference>
<feature type="transmembrane region" description="Helical" evidence="4">
    <location>
        <begin position="112"/>
        <end position="138"/>
    </location>
</feature>
<sequence length="464" mass="51580">MDEQQGEAGWLIQRLTLAYHRLLIAGFALTPLIAIAYVYSFQDPALRFEHHLFHEVAIGIAIALSAFATYVTWRCYRASGEVFLRWLALGFLGFTVIYLPHGFLTRIVDEGLALFLIFGPASRLVMAACFFIALLRYRALPDVLPVRCRYQFWLAGLGVFMLIMGIAAYLGQLPWAQARPVLVGLETGAMLLSLAGILVMAVLRTRSPLMTVYMVSLAVFAQASLAFLLATPWNHLWWLGHGIFAAGFFMLSYGIVQAFHTTRSFSTVYSQMDMMAQLREQQAWTQEALLQVQEANRKLEQLASTDALTGVANRRQLVERADMEVPRSERHGAPLSLLCLDLDHFKRINDDYGHLAGDEVLKQVAEAIQQSLRPSDLLARVGGEEFHVLLPDTDLAGARDVAERIRVKLEGLDIPVQGVVLHVTVSVGCAQLGPDGADMKSLTHTADERLYQAKALGRNRVVIA</sequence>
<evidence type="ECO:0000256" key="4">
    <source>
        <dbReference type="SAM" id="Phobius"/>
    </source>
</evidence>
<feature type="transmembrane region" description="Helical" evidence="4">
    <location>
        <begin position="182"/>
        <end position="203"/>
    </location>
</feature>
<gene>
    <name evidence="6" type="ordered locus">Tgr7_1405</name>
</gene>
<dbReference type="GO" id="GO:0052621">
    <property type="term" value="F:diguanylate cyclase activity"/>
    <property type="evidence" value="ECO:0007669"/>
    <property type="project" value="UniProtKB-EC"/>
</dbReference>
<keyword evidence="4" id="KW-0812">Transmembrane</keyword>
<reference evidence="6 7" key="1">
    <citation type="journal article" date="2011" name="Stand. Genomic Sci.">
        <title>Complete genome sequence of 'Thioalkalivibrio sulfidophilus' HL-EbGr7.</title>
        <authorList>
            <person name="Muyzer G."/>
            <person name="Sorokin D.Y."/>
            <person name="Mavromatis K."/>
            <person name="Lapidus A."/>
            <person name="Clum A."/>
            <person name="Ivanova N."/>
            <person name="Pati A."/>
            <person name="d'Haeseleer P."/>
            <person name="Woyke T."/>
            <person name="Kyrpides N.C."/>
        </authorList>
    </citation>
    <scope>NUCLEOTIDE SEQUENCE [LARGE SCALE GENOMIC DNA]</scope>
    <source>
        <strain evidence="6 7">HL-EbGR7</strain>
    </source>
</reference>